<organism evidence="2 3">
    <name type="scientific">Hevea brasiliensis</name>
    <name type="common">Para rubber tree</name>
    <name type="synonym">Siphonia brasiliensis</name>
    <dbReference type="NCBI Taxonomy" id="3981"/>
    <lineage>
        <taxon>Eukaryota</taxon>
        <taxon>Viridiplantae</taxon>
        <taxon>Streptophyta</taxon>
        <taxon>Embryophyta</taxon>
        <taxon>Tracheophyta</taxon>
        <taxon>Spermatophyta</taxon>
        <taxon>Magnoliopsida</taxon>
        <taxon>eudicotyledons</taxon>
        <taxon>Gunneridae</taxon>
        <taxon>Pentapetalae</taxon>
        <taxon>rosids</taxon>
        <taxon>fabids</taxon>
        <taxon>Malpighiales</taxon>
        <taxon>Euphorbiaceae</taxon>
        <taxon>Crotonoideae</taxon>
        <taxon>Micrandreae</taxon>
        <taxon>Hevea</taxon>
    </lineage>
</organism>
<protein>
    <submittedName>
        <fullName evidence="2">Uncharacterized protein</fullName>
    </submittedName>
</protein>
<feature type="region of interest" description="Disordered" evidence="1">
    <location>
        <begin position="82"/>
        <end position="108"/>
    </location>
</feature>
<comment type="caution">
    <text evidence="2">The sequence shown here is derived from an EMBL/GenBank/DDBJ whole genome shotgun (WGS) entry which is preliminary data.</text>
</comment>
<name>A0A6A6LKX8_HEVBR</name>
<accession>A0A6A6LKX8</accession>
<feature type="compositionally biased region" description="Basic and acidic residues" evidence="1">
    <location>
        <begin position="1"/>
        <end position="27"/>
    </location>
</feature>
<sequence length="256" mass="28543">MEDSREPLLSPRDDENQNHPRDKDQDQRYSLPRSTTNTSSFVPDADDILLSTASVISLENSTGSPRNFGTWPALPSSPPFVSTPSAPSLKSLQAKLEPSNSPPSPLRTLSSPVFPSAPCLEWEVRLKRYVGKHLEQGNWICLESICKDHGSFLALHPFFFLPIYLRSSTFEVDWANSSHIKSSRDILHLDDTSVIRLCFKLPHGKILAGSKQDHGYGLDRCCSFGLTRIFQLVIDAEVGMGIGWSRNSIKCFLVVD</sequence>
<evidence type="ECO:0000313" key="3">
    <source>
        <dbReference type="Proteomes" id="UP000467840"/>
    </source>
</evidence>
<dbReference type="EMBL" id="JAAGAX010000010">
    <property type="protein sequence ID" value="KAF2301654.1"/>
    <property type="molecule type" value="Genomic_DNA"/>
</dbReference>
<evidence type="ECO:0000313" key="2">
    <source>
        <dbReference type="EMBL" id="KAF2301654.1"/>
    </source>
</evidence>
<gene>
    <name evidence="2" type="ORF">GH714_028508</name>
</gene>
<proteinExistence type="predicted"/>
<reference evidence="2 3" key="1">
    <citation type="journal article" date="2020" name="Mol. Plant">
        <title>The Chromosome-Based Rubber Tree Genome Provides New Insights into Spurge Genome Evolution and Rubber Biosynthesis.</title>
        <authorList>
            <person name="Liu J."/>
            <person name="Shi C."/>
            <person name="Shi C.C."/>
            <person name="Li W."/>
            <person name="Zhang Q.J."/>
            <person name="Zhang Y."/>
            <person name="Li K."/>
            <person name="Lu H.F."/>
            <person name="Shi C."/>
            <person name="Zhu S.T."/>
            <person name="Xiao Z.Y."/>
            <person name="Nan H."/>
            <person name="Yue Y."/>
            <person name="Zhu X.G."/>
            <person name="Wu Y."/>
            <person name="Hong X.N."/>
            <person name="Fan G.Y."/>
            <person name="Tong Y."/>
            <person name="Zhang D."/>
            <person name="Mao C.L."/>
            <person name="Liu Y.L."/>
            <person name="Hao S.J."/>
            <person name="Liu W.Q."/>
            <person name="Lv M.Q."/>
            <person name="Zhang H.B."/>
            <person name="Liu Y."/>
            <person name="Hu-Tang G.R."/>
            <person name="Wang J.P."/>
            <person name="Wang J.H."/>
            <person name="Sun Y.H."/>
            <person name="Ni S.B."/>
            <person name="Chen W.B."/>
            <person name="Zhang X.C."/>
            <person name="Jiao Y.N."/>
            <person name="Eichler E.E."/>
            <person name="Li G.H."/>
            <person name="Liu X."/>
            <person name="Gao L.Z."/>
        </authorList>
    </citation>
    <scope>NUCLEOTIDE SEQUENCE [LARGE SCALE GENOMIC DNA]</scope>
    <source>
        <strain evidence="3">cv. GT1</strain>
        <tissue evidence="2">Leaf</tissue>
    </source>
</reference>
<feature type="compositionally biased region" description="Polar residues" evidence="1">
    <location>
        <begin position="32"/>
        <end position="41"/>
    </location>
</feature>
<evidence type="ECO:0000256" key="1">
    <source>
        <dbReference type="SAM" id="MobiDB-lite"/>
    </source>
</evidence>
<dbReference type="AlphaFoldDB" id="A0A6A6LKX8"/>
<dbReference type="Proteomes" id="UP000467840">
    <property type="component" value="Chromosome 4"/>
</dbReference>
<keyword evidence="3" id="KW-1185">Reference proteome</keyword>
<feature type="compositionally biased region" description="Polar residues" evidence="1">
    <location>
        <begin position="82"/>
        <end position="91"/>
    </location>
</feature>
<feature type="region of interest" description="Disordered" evidence="1">
    <location>
        <begin position="1"/>
        <end position="44"/>
    </location>
</feature>